<organism evidence="1 2">
    <name type="scientific">Portunus trituberculatus</name>
    <name type="common">Swimming crab</name>
    <name type="synonym">Neptunus trituberculatus</name>
    <dbReference type="NCBI Taxonomy" id="210409"/>
    <lineage>
        <taxon>Eukaryota</taxon>
        <taxon>Metazoa</taxon>
        <taxon>Ecdysozoa</taxon>
        <taxon>Arthropoda</taxon>
        <taxon>Crustacea</taxon>
        <taxon>Multicrustacea</taxon>
        <taxon>Malacostraca</taxon>
        <taxon>Eumalacostraca</taxon>
        <taxon>Eucarida</taxon>
        <taxon>Decapoda</taxon>
        <taxon>Pleocyemata</taxon>
        <taxon>Brachyura</taxon>
        <taxon>Eubrachyura</taxon>
        <taxon>Portunoidea</taxon>
        <taxon>Portunidae</taxon>
        <taxon>Portuninae</taxon>
        <taxon>Portunus</taxon>
    </lineage>
</organism>
<gene>
    <name evidence="1" type="ORF">E2C01_003270</name>
</gene>
<proteinExistence type="predicted"/>
<dbReference type="EMBL" id="VSRR010000125">
    <property type="protein sequence ID" value="MPC10632.1"/>
    <property type="molecule type" value="Genomic_DNA"/>
</dbReference>
<reference evidence="1 2" key="1">
    <citation type="submission" date="2019-05" db="EMBL/GenBank/DDBJ databases">
        <title>Another draft genome of Portunus trituberculatus and its Hox gene families provides insights of decapod evolution.</title>
        <authorList>
            <person name="Jeong J.-H."/>
            <person name="Song I."/>
            <person name="Kim S."/>
            <person name="Choi T."/>
            <person name="Kim D."/>
            <person name="Ryu S."/>
            <person name="Kim W."/>
        </authorList>
    </citation>
    <scope>NUCLEOTIDE SEQUENCE [LARGE SCALE GENOMIC DNA]</scope>
    <source>
        <tissue evidence="1">Muscle</tissue>
    </source>
</reference>
<dbReference type="Proteomes" id="UP000324222">
    <property type="component" value="Unassembled WGS sequence"/>
</dbReference>
<accession>A0A5B7CLR9</accession>
<dbReference type="AlphaFoldDB" id="A0A5B7CLR9"/>
<evidence type="ECO:0000313" key="2">
    <source>
        <dbReference type="Proteomes" id="UP000324222"/>
    </source>
</evidence>
<sequence length="183" mass="19848">MKLVGCLAEDKSYPHEGLAEEQNPKGQNGGSGVCTMMTVRSQVRFIRTLCSCCSSEGVLGKEVVGDAVTWLVRSSLLVYQLLPVVMLVLWEDVNLMYLDMKFRKQDPDGWSTLQQPCLMTSSQVALPDSTLASVQLAMLNASVQVPSIFELDSVNGVGNPTVDTDGNLLSDFLKPEACGSEIL</sequence>
<keyword evidence="2" id="KW-1185">Reference proteome</keyword>
<comment type="caution">
    <text evidence="1">The sequence shown here is derived from an EMBL/GenBank/DDBJ whole genome shotgun (WGS) entry which is preliminary data.</text>
</comment>
<name>A0A5B7CLR9_PORTR</name>
<protein>
    <submittedName>
        <fullName evidence="1">Uncharacterized protein</fullName>
    </submittedName>
</protein>
<evidence type="ECO:0000313" key="1">
    <source>
        <dbReference type="EMBL" id="MPC10632.1"/>
    </source>
</evidence>